<gene>
    <name evidence="1" type="ORF">RPERSI_LOCUS9456</name>
</gene>
<keyword evidence="2" id="KW-1185">Reference proteome</keyword>
<comment type="caution">
    <text evidence="1">The sequence shown here is derived from an EMBL/GenBank/DDBJ whole genome shotgun (WGS) entry which is preliminary data.</text>
</comment>
<name>A0ACA9P2M8_9GLOM</name>
<proteinExistence type="predicted"/>
<evidence type="ECO:0000313" key="2">
    <source>
        <dbReference type="Proteomes" id="UP000789920"/>
    </source>
</evidence>
<dbReference type="Proteomes" id="UP000789920">
    <property type="component" value="Unassembled WGS sequence"/>
</dbReference>
<feature type="non-terminal residue" evidence="1">
    <location>
        <position position="275"/>
    </location>
</feature>
<evidence type="ECO:0000313" key="1">
    <source>
        <dbReference type="EMBL" id="CAG8689164.1"/>
    </source>
</evidence>
<organism evidence="1 2">
    <name type="scientific">Racocetra persica</name>
    <dbReference type="NCBI Taxonomy" id="160502"/>
    <lineage>
        <taxon>Eukaryota</taxon>
        <taxon>Fungi</taxon>
        <taxon>Fungi incertae sedis</taxon>
        <taxon>Mucoromycota</taxon>
        <taxon>Glomeromycotina</taxon>
        <taxon>Glomeromycetes</taxon>
        <taxon>Diversisporales</taxon>
        <taxon>Gigasporaceae</taxon>
        <taxon>Racocetra</taxon>
    </lineage>
</organism>
<protein>
    <submittedName>
        <fullName evidence="1">5425_t:CDS:1</fullName>
    </submittedName>
</protein>
<reference evidence="1" key="1">
    <citation type="submission" date="2021-06" db="EMBL/GenBank/DDBJ databases">
        <authorList>
            <person name="Kallberg Y."/>
            <person name="Tangrot J."/>
            <person name="Rosling A."/>
        </authorList>
    </citation>
    <scope>NUCLEOTIDE SEQUENCE</scope>
    <source>
        <strain evidence="1">MA461A</strain>
    </source>
</reference>
<feature type="non-terminal residue" evidence="1">
    <location>
        <position position="1"/>
    </location>
</feature>
<dbReference type="EMBL" id="CAJVQC010017895">
    <property type="protein sequence ID" value="CAG8689164.1"/>
    <property type="molecule type" value="Genomic_DNA"/>
</dbReference>
<accession>A0ACA9P2M8</accession>
<sequence>FVTVSTNEDFVTHSVKPIENKTWENWNGKIHISPNAIFELSTLEDLIEIVKLAKTNNKTIRCAAQGHTESSLSVTENYLVVVTNLNQITVQKHPKYGWTVTAEADLFWVINWVRTDESVNFTQQQIKQLNEAHKQDDIRQSELLISLLQNPEATPNITGTINVKAHFMALGFKVDSNLSNFVAELFRTIQTLYEFAKKGIFPINLFLYIRIIKSTDALLSNVFNHDPKTLYCQLDFVTVLDTPGWKEFAQLIAQRYFDKYKAKPHWGKEWEFIPN</sequence>